<evidence type="ECO:0000256" key="1">
    <source>
        <dbReference type="ARBA" id="ARBA00009156"/>
    </source>
</evidence>
<dbReference type="InterPro" id="IPR050406">
    <property type="entry name" value="FGGY_Carb_Kinase"/>
</dbReference>
<evidence type="ECO:0000313" key="10">
    <source>
        <dbReference type="EMBL" id="MBA4493790.1"/>
    </source>
</evidence>
<sequence length="489" mass="55364">MNILAFDLGASSGRAVVGRFDGDTIEMKEIHRFSNDPVQVGNRLYWDILRLFHEVKQGILKSCHQGDKSLKSIAIDSWAVDFGLIGKHGELLGNPYHYRDHQTNGMMEEVFSLIPREEIFSRTGIQFMPINTIYHLFSMKKAGSPILEHAETLLMIPDLLRYFLTGEKSGEFTNATTTQLFNPLTKKWDHDLLNQLGLPSHIFADVFHPGTVAGSLTSAVCKELDIPSLPVIAVGEHDTASAVAAVPTDQQDFAYLSCGTWSLLGTEVPQPILNEQALEWNFTNEGGINHTFRLLKNIMGLWLIQECKRTWERERNSLSYEQMIRLADKAKAFQSFIDPDDPMFLHPEHMPRQIRKYCHDTNQYVPQTEGEILRCIMESLALKYRLVLERTEKLADKKFSGLHMVGGGIYNVMLCQFTANAIARPVWAGPAEATAVGNLLVQYITLGKIKNIQEARQVVRNSFPVQTYDPQDIHMWDDAYGRFCKITGC</sequence>
<reference evidence="10 11" key="1">
    <citation type="submission" date="2020-07" db="EMBL/GenBank/DDBJ databases">
        <authorList>
            <person name="Feng H."/>
        </authorList>
    </citation>
    <scope>NUCLEOTIDE SEQUENCE [LARGE SCALE GENOMIC DNA]</scope>
    <source>
        <strain evidence="11">s-10</strain>
    </source>
</reference>
<dbReference type="NCBIfam" id="TIGR02627">
    <property type="entry name" value="rhamnulo_kin"/>
    <property type="match status" value="1"/>
</dbReference>
<name>A0A7W2A7P0_9BACL</name>
<dbReference type="EMBL" id="JACEIQ010000003">
    <property type="protein sequence ID" value="MBA4493790.1"/>
    <property type="molecule type" value="Genomic_DNA"/>
</dbReference>
<keyword evidence="3" id="KW-0547">Nucleotide-binding</keyword>
<dbReference type="SUPFAM" id="SSF53067">
    <property type="entry name" value="Actin-like ATPase domain"/>
    <property type="match status" value="2"/>
</dbReference>
<dbReference type="GO" id="GO:0019301">
    <property type="term" value="P:rhamnose catabolic process"/>
    <property type="evidence" value="ECO:0007669"/>
    <property type="project" value="UniProtKB-UniRule"/>
</dbReference>
<keyword evidence="11" id="KW-1185">Reference proteome</keyword>
<evidence type="ECO:0000313" key="11">
    <source>
        <dbReference type="Proteomes" id="UP000535491"/>
    </source>
</evidence>
<feature type="domain" description="Carbohydrate kinase FGGY C-terminal" evidence="9">
    <location>
        <begin position="254"/>
        <end position="444"/>
    </location>
</feature>
<dbReference type="InterPro" id="IPR018484">
    <property type="entry name" value="FGGY_N"/>
</dbReference>
<protein>
    <recommendedName>
        <fullName evidence="7">Rhamnulokinase</fullName>
        <ecNumber evidence="7">2.7.1.5</ecNumber>
    </recommendedName>
</protein>
<evidence type="ECO:0000256" key="3">
    <source>
        <dbReference type="ARBA" id="ARBA00022741"/>
    </source>
</evidence>
<keyword evidence="4 10" id="KW-0418">Kinase</keyword>
<evidence type="ECO:0000256" key="4">
    <source>
        <dbReference type="ARBA" id="ARBA00022777"/>
    </source>
</evidence>
<dbReference type="InterPro" id="IPR018485">
    <property type="entry name" value="FGGY_C"/>
</dbReference>
<keyword evidence="6" id="KW-0684">Rhamnose metabolism</keyword>
<keyword evidence="2 10" id="KW-0808">Transferase</keyword>
<comment type="caution">
    <text evidence="10">The sequence shown here is derived from an EMBL/GenBank/DDBJ whole genome shotgun (WGS) entry which is preliminary data.</text>
</comment>
<dbReference type="Pfam" id="PF00370">
    <property type="entry name" value="FGGY_N"/>
    <property type="match status" value="1"/>
</dbReference>
<comment type="similarity">
    <text evidence="1">Belongs to the FGGY kinase family.</text>
</comment>
<evidence type="ECO:0000256" key="5">
    <source>
        <dbReference type="ARBA" id="ARBA00022840"/>
    </source>
</evidence>
<dbReference type="GO" id="GO:0005524">
    <property type="term" value="F:ATP binding"/>
    <property type="evidence" value="ECO:0007669"/>
    <property type="project" value="UniProtKB-KW"/>
</dbReference>
<dbReference type="CDD" id="cd07771">
    <property type="entry name" value="ASKHA_NBD_FGGY_RhaB-like"/>
    <property type="match status" value="1"/>
</dbReference>
<feature type="domain" description="Carbohydrate kinase FGGY N-terminal" evidence="8">
    <location>
        <begin position="3"/>
        <end position="243"/>
    </location>
</feature>
<organism evidence="10 11">
    <name type="scientific">Paenactinomyces guangxiensis</name>
    <dbReference type="NCBI Taxonomy" id="1490290"/>
    <lineage>
        <taxon>Bacteria</taxon>
        <taxon>Bacillati</taxon>
        <taxon>Bacillota</taxon>
        <taxon>Bacilli</taxon>
        <taxon>Bacillales</taxon>
        <taxon>Thermoactinomycetaceae</taxon>
        <taxon>Paenactinomyces</taxon>
    </lineage>
</organism>
<evidence type="ECO:0000259" key="8">
    <source>
        <dbReference type="Pfam" id="PF00370"/>
    </source>
</evidence>
<dbReference type="AlphaFoldDB" id="A0A7W2A7P0"/>
<accession>A0A7W2A7P0</accession>
<keyword evidence="5" id="KW-0067">ATP-binding</keyword>
<dbReference type="Gene3D" id="3.30.420.40">
    <property type="match status" value="2"/>
</dbReference>
<dbReference type="RefSeq" id="WP_181751026.1">
    <property type="nucleotide sequence ID" value="NZ_JACEIQ010000003.1"/>
</dbReference>
<proteinExistence type="inferred from homology"/>
<evidence type="ECO:0000256" key="7">
    <source>
        <dbReference type="NCBIfam" id="TIGR02627"/>
    </source>
</evidence>
<evidence type="ECO:0000259" key="9">
    <source>
        <dbReference type="Pfam" id="PF02782"/>
    </source>
</evidence>
<evidence type="ECO:0000256" key="6">
    <source>
        <dbReference type="ARBA" id="ARBA00023308"/>
    </source>
</evidence>
<dbReference type="EC" id="2.7.1.5" evidence="7"/>
<dbReference type="InterPro" id="IPR043129">
    <property type="entry name" value="ATPase_NBD"/>
</dbReference>
<dbReference type="Pfam" id="PF02782">
    <property type="entry name" value="FGGY_C"/>
    <property type="match status" value="1"/>
</dbReference>
<dbReference type="Proteomes" id="UP000535491">
    <property type="component" value="Unassembled WGS sequence"/>
</dbReference>
<gene>
    <name evidence="10" type="primary">rhaB</name>
    <name evidence="10" type="ORF">H1191_05665</name>
</gene>
<evidence type="ECO:0000256" key="2">
    <source>
        <dbReference type="ARBA" id="ARBA00022679"/>
    </source>
</evidence>
<dbReference type="GO" id="GO:0008993">
    <property type="term" value="F:rhamnulokinase activity"/>
    <property type="evidence" value="ECO:0007669"/>
    <property type="project" value="UniProtKB-UniRule"/>
</dbReference>
<dbReference type="PANTHER" id="PTHR43095">
    <property type="entry name" value="SUGAR KINASE"/>
    <property type="match status" value="1"/>
</dbReference>
<dbReference type="InterPro" id="IPR013449">
    <property type="entry name" value="Rhamnulokinase"/>
</dbReference>